<feature type="domain" description="N-acetyltransferase" evidence="1">
    <location>
        <begin position="28"/>
        <end position="180"/>
    </location>
</feature>
<sequence length="357" mass="38706">MPRRFTIEPLVIPEAPGASGWSDFDAANAVRNVCEAASYGTQDLVRRADEMLPMWQNTEFEPRHGLIARLDGDVVARAVIDTLADPASKHAWLEVLVRPEARGLGIGAALSDAIEQLALDAGRSTFIVYAASPDAPGPRLDAPTGFGSVPLENPEVRFLLSRGYRLEQLNRGSRLSLPADPEAVRRLEADAEAHAVGYSAVTWIGSTPEQYRSDMANLHTRMSTDAPTAGLEEPEDVWTVERVDAEDASRSSADLVPVTAAAVHGATGALVAFSTTFVPAEQNRAITQDDTLVLREHRGHRLGTLVKLANLRAVENDFPGHPSIITFNAEENRPMLDVNEAMGFVPIGYEGAWRRDA</sequence>
<gene>
    <name evidence="2" type="ORF">WJX64_03380</name>
</gene>
<proteinExistence type="predicted"/>
<accession>A0ABU9W156</accession>
<dbReference type="SUPFAM" id="SSF55729">
    <property type="entry name" value="Acyl-CoA N-acyltransferases (Nat)"/>
    <property type="match status" value="2"/>
</dbReference>
<evidence type="ECO:0000313" key="3">
    <source>
        <dbReference type="Proteomes" id="UP001425155"/>
    </source>
</evidence>
<dbReference type="CDD" id="cd04301">
    <property type="entry name" value="NAT_SF"/>
    <property type="match status" value="1"/>
</dbReference>
<dbReference type="Proteomes" id="UP001425155">
    <property type="component" value="Unassembled WGS sequence"/>
</dbReference>
<comment type="caution">
    <text evidence="2">The sequence shown here is derived from an EMBL/GenBank/DDBJ whole genome shotgun (WGS) entry which is preliminary data.</text>
</comment>
<evidence type="ECO:0000259" key="1">
    <source>
        <dbReference type="PROSITE" id="PS51186"/>
    </source>
</evidence>
<name>A0ABU9W156_9MICO</name>
<dbReference type="RefSeq" id="WP_342111817.1">
    <property type="nucleotide sequence ID" value="NZ_JBCAUN010000001.1"/>
</dbReference>
<dbReference type="PROSITE" id="PS51186">
    <property type="entry name" value="GNAT"/>
    <property type="match status" value="1"/>
</dbReference>
<protein>
    <submittedName>
        <fullName evidence="2">GNAT family N-acetyltransferase</fullName>
    </submittedName>
</protein>
<dbReference type="InterPro" id="IPR000182">
    <property type="entry name" value="GNAT_dom"/>
</dbReference>
<dbReference type="InterPro" id="IPR016181">
    <property type="entry name" value="Acyl_CoA_acyltransferase"/>
</dbReference>
<dbReference type="Gene3D" id="3.40.630.30">
    <property type="match status" value="1"/>
</dbReference>
<evidence type="ECO:0000313" key="2">
    <source>
        <dbReference type="EMBL" id="MEN1945578.1"/>
    </source>
</evidence>
<reference evidence="2 3" key="1">
    <citation type="submission" date="2024-03" db="EMBL/GenBank/DDBJ databases">
        <title>YIM 134122 draft genome.</title>
        <authorList>
            <person name="Zuo S."/>
            <person name="Xiong L."/>
        </authorList>
    </citation>
    <scope>NUCLEOTIDE SEQUENCE [LARGE SCALE GENOMIC DNA]</scope>
    <source>
        <strain evidence="2 3">YIM 134122</strain>
    </source>
</reference>
<keyword evidence="3" id="KW-1185">Reference proteome</keyword>
<organism evidence="2 3">
    <name type="scientific">Leifsonia stereocauli</name>
    <dbReference type="NCBI Taxonomy" id="3134136"/>
    <lineage>
        <taxon>Bacteria</taxon>
        <taxon>Bacillati</taxon>
        <taxon>Actinomycetota</taxon>
        <taxon>Actinomycetes</taxon>
        <taxon>Micrococcales</taxon>
        <taxon>Microbacteriaceae</taxon>
        <taxon>Leifsonia</taxon>
    </lineage>
</organism>
<dbReference type="EMBL" id="JBCLVG010000001">
    <property type="protein sequence ID" value="MEN1945578.1"/>
    <property type="molecule type" value="Genomic_DNA"/>
</dbReference>
<dbReference type="Pfam" id="PF00583">
    <property type="entry name" value="Acetyltransf_1"/>
    <property type="match status" value="1"/>
</dbReference>